<organism evidence="1 2">
    <name type="scientific">Hymenobacter chitinivorans DSM 11115</name>
    <dbReference type="NCBI Taxonomy" id="1121954"/>
    <lineage>
        <taxon>Bacteria</taxon>
        <taxon>Pseudomonadati</taxon>
        <taxon>Bacteroidota</taxon>
        <taxon>Cytophagia</taxon>
        <taxon>Cytophagales</taxon>
        <taxon>Hymenobacteraceae</taxon>
        <taxon>Hymenobacter</taxon>
    </lineage>
</organism>
<evidence type="ECO:0000313" key="1">
    <source>
        <dbReference type="EMBL" id="PJJ48432.1"/>
    </source>
</evidence>
<proteinExistence type="predicted"/>
<name>A0A2M9ARV9_9BACT</name>
<sequence>MKLPPILLFVSSLLTADYVRAQPTVKSTPLHRFLQQHYDSTSIYHSGSSWNNSPNYLILAKHQNQVDFFTYTSPYRGIKGRYYPGQLARKFAREDHAFRAAAPDTNRYLQPQPARPAALQQAWQQLDARQLWRVKDDQETISKPGTCVVEDADDNVFYLIDRRTIRVASFYAPDLQQCLGPDSGRRHALAARKILRALLTSRPQ</sequence>
<dbReference type="AlphaFoldDB" id="A0A2M9ARV9"/>
<dbReference type="OrthoDB" id="881598at2"/>
<keyword evidence="2" id="KW-1185">Reference proteome</keyword>
<evidence type="ECO:0000313" key="2">
    <source>
        <dbReference type="Proteomes" id="UP000228535"/>
    </source>
</evidence>
<protein>
    <submittedName>
        <fullName evidence="1">Uncharacterized protein</fullName>
    </submittedName>
</protein>
<accession>A0A2M9ARV9</accession>
<dbReference type="EMBL" id="PGFA01000004">
    <property type="protein sequence ID" value="PJJ48432.1"/>
    <property type="molecule type" value="Genomic_DNA"/>
</dbReference>
<dbReference type="Proteomes" id="UP000228535">
    <property type="component" value="Unassembled WGS sequence"/>
</dbReference>
<gene>
    <name evidence="1" type="ORF">CLV45_4139</name>
</gene>
<comment type="caution">
    <text evidence="1">The sequence shown here is derived from an EMBL/GenBank/DDBJ whole genome shotgun (WGS) entry which is preliminary data.</text>
</comment>
<reference evidence="1 2" key="1">
    <citation type="submission" date="2017-11" db="EMBL/GenBank/DDBJ databases">
        <title>Genomic Encyclopedia of Archaeal and Bacterial Type Strains, Phase II (KMG-II): From Individual Species to Whole Genera.</title>
        <authorList>
            <person name="Goeker M."/>
        </authorList>
    </citation>
    <scope>NUCLEOTIDE SEQUENCE [LARGE SCALE GENOMIC DNA]</scope>
    <source>
        <strain evidence="1 2">DSM 11115</strain>
    </source>
</reference>
<dbReference type="RefSeq" id="WP_100338374.1">
    <property type="nucleotide sequence ID" value="NZ_PGFA01000004.1"/>
</dbReference>